<evidence type="ECO:0000313" key="4">
    <source>
        <dbReference type="Proteomes" id="UP001569904"/>
    </source>
</evidence>
<keyword evidence="4" id="KW-1185">Reference proteome</keyword>
<feature type="domain" description="Condensation" evidence="2">
    <location>
        <begin position="38"/>
        <end position="194"/>
    </location>
</feature>
<dbReference type="RefSeq" id="WP_371941834.1">
    <property type="nucleotide sequence ID" value="NZ_JAXCEH010000008.1"/>
</dbReference>
<dbReference type="InterPro" id="IPR001242">
    <property type="entry name" value="Condensation_dom"/>
</dbReference>
<comment type="caution">
    <text evidence="3">The sequence shown here is derived from an EMBL/GenBank/DDBJ whole genome shotgun (WGS) entry which is preliminary data.</text>
</comment>
<dbReference type="InterPro" id="IPR023213">
    <property type="entry name" value="CAT-like_dom_sf"/>
</dbReference>
<evidence type="ECO:0000259" key="2">
    <source>
        <dbReference type="Pfam" id="PF00668"/>
    </source>
</evidence>
<dbReference type="Pfam" id="PF00668">
    <property type="entry name" value="Condensation"/>
    <property type="match status" value="1"/>
</dbReference>
<dbReference type="Gene3D" id="3.30.559.30">
    <property type="entry name" value="Nonribosomal peptide synthetase, condensation domain"/>
    <property type="match status" value="1"/>
</dbReference>
<gene>
    <name evidence="3" type="ORF">SM436_15425</name>
</gene>
<name>A0ABV4QY65_9ACTN</name>
<sequence>MPSTSSERGEESFPLIGAQQLHHAILAAHPEVETAIGTSYRLTGPLDAERLVRALERTVRRHDALRIGVSDEHGRQWLGRQWVQPLPAMRDLLTFQEIKARDERQFARYATAMLATDVRSPWDLCRGLPFRFRLYRYSPDLHALLCSFSHLALDLHGCDIVLREIWNGYLSADMAEDRAEKPAGSFAQAAKEHASRPKRPIGALPRPYRSDDWVRRPGRWRAECIGGSPEESAVLSLCDGALTALREDWHRRNVTEFQGLVTAVAAAVFELSDEQELHIAIPVDTRRVHERETAGMFAIPASVFLRRAPSVEQLLEQVRREVYLAVMRAQTNPRELVEEHLATSLQNDEDPRRINISYIARKGDEDGFKVGDLTVVQGAYDVPVRYIPPELEVQAVGAETVLRLQIFFGGALACDRFAGEMTARLHGALSAVRSEARMLRGNGPTEQRGDGETANVSVFEKNGRR</sequence>
<dbReference type="EMBL" id="JAXCEH010000008">
    <property type="protein sequence ID" value="MFA1555079.1"/>
    <property type="molecule type" value="Genomic_DNA"/>
</dbReference>
<feature type="region of interest" description="Disordered" evidence="1">
    <location>
        <begin position="441"/>
        <end position="465"/>
    </location>
</feature>
<accession>A0ABV4QY65</accession>
<dbReference type="Gene3D" id="3.30.559.10">
    <property type="entry name" value="Chloramphenicol acetyltransferase-like domain"/>
    <property type="match status" value="1"/>
</dbReference>
<dbReference type="SUPFAM" id="SSF52777">
    <property type="entry name" value="CoA-dependent acyltransferases"/>
    <property type="match status" value="2"/>
</dbReference>
<dbReference type="Proteomes" id="UP001569904">
    <property type="component" value="Unassembled WGS sequence"/>
</dbReference>
<proteinExistence type="predicted"/>
<evidence type="ECO:0000313" key="3">
    <source>
        <dbReference type="EMBL" id="MFA1555079.1"/>
    </source>
</evidence>
<organism evidence="3 4">
    <name type="scientific">Actinomadura chokoriensis</name>
    <dbReference type="NCBI Taxonomy" id="454156"/>
    <lineage>
        <taxon>Bacteria</taxon>
        <taxon>Bacillati</taxon>
        <taxon>Actinomycetota</taxon>
        <taxon>Actinomycetes</taxon>
        <taxon>Streptosporangiales</taxon>
        <taxon>Thermomonosporaceae</taxon>
        <taxon>Actinomadura</taxon>
    </lineage>
</organism>
<feature type="region of interest" description="Disordered" evidence="1">
    <location>
        <begin position="181"/>
        <end position="204"/>
    </location>
</feature>
<evidence type="ECO:0000256" key="1">
    <source>
        <dbReference type="SAM" id="MobiDB-lite"/>
    </source>
</evidence>
<reference evidence="3 4" key="1">
    <citation type="submission" date="2023-11" db="EMBL/GenBank/DDBJ databases">
        <title>Actinomadura monticuli sp. nov., isolated from volcanic ash.</title>
        <authorList>
            <person name="Lee S.D."/>
            <person name="Yang H."/>
            <person name="Kim I.S."/>
        </authorList>
    </citation>
    <scope>NUCLEOTIDE SEQUENCE [LARGE SCALE GENOMIC DNA]</scope>
    <source>
        <strain evidence="3 4">DSM 45346</strain>
    </source>
</reference>
<protein>
    <submittedName>
        <fullName evidence="3">Condensation domain-containing protein</fullName>
    </submittedName>
</protein>